<comment type="caution">
    <text evidence="1">The sequence shown here is derived from an EMBL/GenBank/DDBJ whole genome shotgun (WGS) entry which is preliminary data.</text>
</comment>
<dbReference type="Proteomes" id="UP001140206">
    <property type="component" value="Chromosome 3"/>
</dbReference>
<keyword evidence="2" id="KW-1185">Reference proteome</keyword>
<proteinExistence type="predicted"/>
<name>A0AAV8EF08_9POAL</name>
<dbReference type="InterPro" id="IPR007658">
    <property type="entry name" value="DUF594"/>
</dbReference>
<dbReference type="EMBL" id="JAMFTS010000003">
    <property type="protein sequence ID" value="KAJ4777357.1"/>
    <property type="molecule type" value="Genomic_DNA"/>
</dbReference>
<dbReference type="PANTHER" id="PTHR31325">
    <property type="entry name" value="OS01G0798800 PROTEIN-RELATED"/>
    <property type="match status" value="1"/>
</dbReference>
<reference evidence="1" key="1">
    <citation type="submission" date="2022-08" db="EMBL/GenBank/DDBJ databases">
        <authorList>
            <person name="Marques A."/>
        </authorList>
    </citation>
    <scope>NUCLEOTIDE SEQUENCE</scope>
    <source>
        <strain evidence="1">RhyPub2mFocal</strain>
        <tissue evidence="1">Leaves</tissue>
    </source>
</reference>
<sequence length="203" mass="23786">MKEETFEQSIMLWHMVTDICYFVTNNAPENSEQGQMREALYRLSNYMMYLLMERPSMMPPGIAEITMEETIFECSFLCDNIRRDNEQVRCYLYFELMREPTANVRCGPGDDSRSVIASVRLLLDMLREVGEKSEERKWEVIRDAWMEMLTYAAVHCAQTEHARGVSRGGELLTHYWLLMAHYGIMDEYNAATRANVSIFMNVI</sequence>
<evidence type="ECO:0000313" key="2">
    <source>
        <dbReference type="Proteomes" id="UP001140206"/>
    </source>
</evidence>
<protein>
    <submittedName>
        <fullName evidence="1">Uncharacterized protein</fullName>
    </submittedName>
</protein>
<gene>
    <name evidence="1" type="ORF">LUZ62_061614</name>
</gene>
<accession>A0AAV8EF08</accession>
<dbReference type="Pfam" id="PF04578">
    <property type="entry name" value="DUF594"/>
    <property type="match status" value="1"/>
</dbReference>
<evidence type="ECO:0000313" key="1">
    <source>
        <dbReference type="EMBL" id="KAJ4777357.1"/>
    </source>
</evidence>
<organism evidence="1 2">
    <name type="scientific">Rhynchospora pubera</name>
    <dbReference type="NCBI Taxonomy" id="906938"/>
    <lineage>
        <taxon>Eukaryota</taxon>
        <taxon>Viridiplantae</taxon>
        <taxon>Streptophyta</taxon>
        <taxon>Embryophyta</taxon>
        <taxon>Tracheophyta</taxon>
        <taxon>Spermatophyta</taxon>
        <taxon>Magnoliopsida</taxon>
        <taxon>Liliopsida</taxon>
        <taxon>Poales</taxon>
        <taxon>Cyperaceae</taxon>
        <taxon>Cyperoideae</taxon>
        <taxon>Rhynchosporeae</taxon>
        <taxon>Rhynchospora</taxon>
    </lineage>
</organism>
<dbReference type="AlphaFoldDB" id="A0AAV8EF08"/>